<dbReference type="InterPro" id="IPR015943">
    <property type="entry name" value="WD40/YVTN_repeat-like_dom_sf"/>
</dbReference>
<dbReference type="SMART" id="SM00320">
    <property type="entry name" value="WD40"/>
    <property type="match status" value="2"/>
</dbReference>
<name>A0A0C3C8Y6_HEBCY</name>
<feature type="compositionally biased region" description="Low complexity" evidence="2">
    <location>
        <begin position="473"/>
        <end position="482"/>
    </location>
</feature>
<dbReference type="SUPFAM" id="SSF51004">
    <property type="entry name" value="C-terminal (heme d1) domain of cytochrome cd1-nitrite reductase"/>
    <property type="match status" value="1"/>
</dbReference>
<feature type="region of interest" description="Disordered" evidence="2">
    <location>
        <begin position="562"/>
        <end position="622"/>
    </location>
</feature>
<reference evidence="5" key="2">
    <citation type="submission" date="2015-01" db="EMBL/GenBank/DDBJ databases">
        <title>Evolutionary Origins and Diversification of the Mycorrhizal Mutualists.</title>
        <authorList>
            <consortium name="DOE Joint Genome Institute"/>
            <consortium name="Mycorrhizal Genomics Consortium"/>
            <person name="Kohler A."/>
            <person name="Kuo A."/>
            <person name="Nagy L.G."/>
            <person name="Floudas D."/>
            <person name="Copeland A."/>
            <person name="Barry K.W."/>
            <person name="Cichocki N."/>
            <person name="Veneault-Fourrey C."/>
            <person name="LaButti K."/>
            <person name="Lindquist E.A."/>
            <person name="Lipzen A."/>
            <person name="Lundell T."/>
            <person name="Morin E."/>
            <person name="Murat C."/>
            <person name="Riley R."/>
            <person name="Ohm R."/>
            <person name="Sun H."/>
            <person name="Tunlid A."/>
            <person name="Henrissat B."/>
            <person name="Grigoriev I.V."/>
            <person name="Hibbett D.S."/>
            <person name="Martin F."/>
        </authorList>
    </citation>
    <scope>NUCLEOTIDE SEQUENCE [LARGE SCALE GENOMIC DNA]</scope>
    <source>
        <strain evidence="5">h7</strain>
    </source>
</reference>
<dbReference type="AlphaFoldDB" id="A0A0C3C8Y6"/>
<dbReference type="Gene3D" id="2.130.10.10">
    <property type="entry name" value="YVTN repeat-like/Quinoprotein amine dehydrogenase"/>
    <property type="match status" value="1"/>
</dbReference>
<feature type="compositionally biased region" description="Low complexity" evidence="2">
    <location>
        <begin position="824"/>
        <end position="839"/>
    </location>
</feature>
<keyword evidence="5" id="KW-1185">Reference proteome</keyword>
<organism evidence="4 5">
    <name type="scientific">Hebeloma cylindrosporum</name>
    <dbReference type="NCBI Taxonomy" id="76867"/>
    <lineage>
        <taxon>Eukaryota</taxon>
        <taxon>Fungi</taxon>
        <taxon>Dikarya</taxon>
        <taxon>Basidiomycota</taxon>
        <taxon>Agaricomycotina</taxon>
        <taxon>Agaricomycetes</taxon>
        <taxon>Agaricomycetidae</taxon>
        <taxon>Agaricales</taxon>
        <taxon>Agaricineae</taxon>
        <taxon>Hymenogastraceae</taxon>
        <taxon>Hebeloma</taxon>
    </lineage>
</organism>
<evidence type="ECO:0000256" key="1">
    <source>
        <dbReference type="PROSITE-ProRule" id="PRU00221"/>
    </source>
</evidence>
<accession>A0A0C3C8Y6</accession>
<protein>
    <recommendedName>
        <fullName evidence="3">DUF2415 domain-containing protein</fullName>
    </recommendedName>
</protein>
<feature type="compositionally biased region" description="Polar residues" evidence="2">
    <location>
        <begin position="607"/>
        <end position="616"/>
    </location>
</feature>
<sequence length="945" mass="101022">MARDPALAGAHRPSQIAPATPAIAHVQLRDLLICPRETGVVNYVVPHGIAEQDLHAPGAPVRTLAKLGFTPNCLTSLQIGTDDYLIAAGGQEREIHLSYHAPSSSKSRTSETQRKTRVVWEFEDHLTGSINNSVLLTSLNLARSNESAVEPRVGISNNDNTVRLYDVPLRVQNSRRRLKEVGIVELDVPINHSSISPDGRTLLSVGDSNKVYFHQINGGSRISFTPITTLIIPPPDTTSYNYTSGPSYSSTSLTAAFSTAFSGDGSKFAVASQEGVVAVWDVRSTRPLKVFHTDRSREPNPTGLVGNGGASGWLSDDPWEWTRGTKAPGWCVRSVKFNGGEGGRMGKEVMAFTEHTSLVHLIDARTFETHNIIRVPTLQRPKPKVRAPSIATSTATSNTRSTSSRRVIPSSSTAAGSSTGEGANLQRHRTIRRGVPPTSHARLTRTGSTSNAREERVEGDGVDPYGLDWSGFLHPLPTSQSTPPSPPLPPRLSYGGQAPRRNYATRAATRGGFPPRQNEAAATFVAGINTLAEHRVTPRPRSESPTQQTHTPGIVQALGDTFRIPGIGGVSPSSPPPRPTSGASTAYSPPASIGDSTWRTLGRDAGPSTTTNTLGRPSTPPWARLVDLASEHAEQNHDHDDDDDDAMTVDSIIYDARTHTSSPPGHEWGPLGPLGSTTQHPPDGGVSDTNHDDGIVVVPDLGDRDVESDVHALLSVHGIPTRSPEGSAGGSGDGPGDGEPLVAELNNNVWFYGRPSRRTAETEYSSSHQGEPLEDIDGMDVDGDEHRNEEEGGEEDGEEEEEGEEEMDQDTECPSDEESSRVGSPFSASRSIRSSGSSSWQLASPTSRGHTPTSSDNTPSLTSSRGNASARKYGYYDGLDIAGMCFDPWGERMYVAGVGIGIGNPGRLVGMRGSLVSGEGAGMGAVVEWGVRGAEKRWFVDDGWR</sequence>
<dbReference type="HOGENOM" id="CLU_005870_0_0_1"/>
<dbReference type="EMBL" id="KN831782">
    <property type="protein sequence ID" value="KIM40669.1"/>
    <property type="molecule type" value="Genomic_DNA"/>
</dbReference>
<evidence type="ECO:0000313" key="4">
    <source>
        <dbReference type="EMBL" id="KIM40669.1"/>
    </source>
</evidence>
<keyword evidence="1" id="KW-0853">WD repeat</keyword>
<dbReference type="STRING" id="686832.A0A0C3C8Y6"/>
<dbReference type="InterPro" id="IPR011048">
    <property type="entry name" value="Haem_d1_sf"/>
</dbReference>
<feature type="repeat" description="WD" evidence="1">
    <location>
        <begin position="258"/>
        <end position="290"/>
    </location>
</feature>
<feature type="compositionally biased region" description="Polar residues" evidence="2">
    <location>
        <begin position="840"/>
        <end position="867"/>
    </location>
</feature>
<feature type="region of interest" description="Disordered" evidence="2">
    <location>
        <begin position="760"/>
        <end position="867"/>
    </location>
</feature>
<dbReference type="InterPro" id="IPR001680">
    <property type="entry name" value="WD40_rpt"/>
</dbReference>
<dbReference type="PANTHER" id="PTHR43991:SF9">
    <property type="entry name" value="DUF2415 DOMAIN-CONTAINING PROTEIN"/>
    <property type="match status" value="1"/>
</dbReference>
<feature type="compositionally biased region" description="Acidic residues" evidence="2">
    <location>
        <begin position="772"/>
        <end position="783"/>
    </location>
</feature>
<dbReference type="PANTHER" id="PTHR43991">
    <property type="entry name" value="WD REPEAT PROTEIN (AFU_ORTHOLOGUE AFUA_8G05640)-RELATED"/>
    <property type="match status" value="1"/>
</dbReference>
<dbReference type="InterPro" id="IPR019417">
    <property type="entry name" value="DUF2415"/>
</dbReference>
<feature type="region of interest" description="Disordered" evidence="2">
    <location>
        <begin position="716"/>
        <end position="742"/>
    </location>
</feature>
<evidence type="ECO:0000259" key="3">
    <source>
        <dbReference type="Pfam" id="PF10313"/>
    </source>
</evidence>
<feature type="region of interest" description="Disordered" evidence="2">
    <location>
        <begin position="378"/>
        <end position="498"/>
    </location>
</feature>
<feature type="domain" description="DUF2415" evidence="3">
    <location>
        <begin position="332"/>
        <end position="373"/>
    </location>
</feature>
<feature type="compositionally biased region" description="Low complexity" evidence="2">
    <location>
        <begin position="386"/>
        <end position="420"/>
    </location>
</feature>
<evidence type="ECO:0000313" key="5">
    <source>
        <dbReference type="Proteomes" id="UP000053424"/>
    </source>
</evidence>
<feature type="region of interest" description="Disordered" evidence="2">
    <location>
        <begin position="657"/>
        <end position="699"/>
    </location>
</feature>
<reference evidence="4 5" key="1">
    <citation type="submission" date="2014-04" db="EMBL/GenBank/DDBJ databases">
        <authorList>
            <consortium name="DOE Joint Genome Institute"/>
            <person name="Kuo A."/>
            <person name="Gay G."/>
            <person name="Dore J."/>
            <person name="Kohler A."/>
            <person name="Nagy L.G."/>
            <person name="Floudas D."/>
            <person name="Copeland A."/>
            <person name="Barry K.W."/>
            <person name="Cichocki N."/>
            <person name="Veneault-Fourrey C."/>
            <person name="LaButti K."/>
            <person name="Lindquist E.A."/>
            <person name="Lipzen A."/>
            <person name="Lundell T."/>
            <person name="Morin E."/>
            <person name="Murat C."/>
            <person name="Sun H."/>
            <person name="Tunlid A."/>
            <person name="Henrissat B."/>
            <person name="Grigoriev I.V."/>
            <person name="Hibbett D.S."/>
            <person name="Martin F."/>
            <person name="Nordberg H.P."/>
            <person name="Cantor M.N."/>
            <person name="Hua S.X."/>
        </authorList>
    </citation>
    <scope>NUCLEOTIDE SEQUENCE [LARGE SCALE GENOMIC DNA]</scope>
    <source>
        <strain evidence="5">h7</strain>
    </source>
</reference>
<evidence type="ECO:0000256" key="2">
    <source>
        <dbReference type="SAM" id="MobiDB-lite"/>
    </source>
</evidence>
<dbReference type="OrthoDB" id="64353at2759"/>
<gene>
    <name evidence="4" type="ORF">M413DRAFT_446085</name>
</gene>
<feature type="compositionally biased region" description="Gly residues" evidence="2">
    <location>
        <begin position="727"/>
        <end position="737"/>
    </location>
</feature>
<dbReference type="PROSITE" id="PS50082">
    <property type="entry name" value="WD_REPEATS_2"/>
    <property type="match status" value="1"/>
</dbReference>
<feature type="compositionally biased region" description="Acidic residues" evidence="2">
    <location>
        <begin position="791"/>
        <end position="817"/>
    </location>
</feature>
<proteinExistence type="predicted"/>
<dbReference type="Pfam" id="PF10313">
    <property type="entry name" value="DUF2415"/>
    <property type="match status" value="1"/>
</dbReference>
<dbReference type="Proteomes" id="UP000053424">
    <property type="component" value="Unassembled WGS sequence"/>
</dbReference>